<sequence>MADILRACCEAVSECTICNGLRTASKKGKLPMLFINKELLRNQEYYLLTKNAYTVILGQLYNARSILNLQNQNFIYAISELDEVFMVMLNTIRKFVNLTE</sequence>
<proteinExistence type="predicted"/>
<dbReference type="AlphaFoldDB" id="A0A8K0G2V2"/>
<accession>A0A8K0G2V2</accession>
<protein>
    <submittedName>
        <fullName evidence="1">Uncharacterized protein</fullName>
    </submittedName>
</protein>
<evidence type="ECO:0000313" key="2">
    <source>
        <dbReference type="Proteomes" id="UP000801492"/>
    </source>
</evidence>
<organism evidence="1 2">
    <name type="scientific">Ignelater luminosus</name>
    <name type="common">Cucubano</name>
    <name type="synonym">Pyrophorus luminosus</name>
    <dbReference type="NCBI Taxonomy" id="2038154"/>
    <lineage>
        <taxon>Eukaryota</taxon>
        <taxon>Metazoa</taxon>
        <taxon>Ecdysozoa</taxon>
        <taxon>Arthropoda</taxon>
        <taxon>Hexapoda</taxon>
        <taxon>Insecta</taxon>
        <taxon>Pterygota</taxon>
        <taxon>Neoptera</taxon>
        <taxon>Endopterygota</taxon>
        <taxon>Coleoptera</taxon>
        <taxon>Polyphaga</taxon>
        <taxon>Elateriformia</taxon>
        <taxon>Elateroidea</taxon>
        <taxon>Elateridae</taxon>
        <taxon>Agrypninae</taxon>
        <taxon>Pyrophorini</taxon>
        <taxon>Ignelater</taxon>
    </lineage>
</organism>
<gene>
    <name evidence="1" type="ORF">ILUMI_22493</name>
</gene>
<evidence type="ECO:0000313" key="1">
    <source>
        <dbReference type="EMBL" id="KAF2883678.1"/>
    </source>
</evidence>
<reference evidence="1" key="1">
    <citation type="submission" date="2019-08" db="EMBL/GenBank/DDBJ databases">
        <title>The genome of the North American firefly Photinus pyralis.</title>
        <authorList>
            <consortium name="Photinus pyralis genome working group"/>
            <person name="Fallon T.R."/>
            <person name="Sander Lower S.E."/>
            <person name="Weng J.-K."/>
        </authorList>
    </citation>
    <scope>NUCLEOTIDE SEQUENCE</scope>
    <source>
        <strain evidence="1">TRF0915ILg1</strain>
        <tissue evidence="1">Whole body</tissue>
    </source>
</reference>
<comment type="caution">
    <text evidence="1">The sequence shown here is derived from an EMBL/GenBank/DDBJ whole genome shotgun (WGS) entry which is preliminary data.</text>
</comment>
<keyword evidence="2" id="KW-1185">Reference proteome</keyword>
<dbReference type="Proteomes" id="UP000801492">
    <property type="component" value="Unassembled WGS sequence"/>
</dbReference>
<dbReference type="EMBL" id="VTPC01090312">
    <property type="protein sequence ID" value="KAF2883678.1"/>
    <property type="molecule type" value="Genomic_DNA"/>
</dbReference>
<name>A0A8K0G2V2_IGNLU</name>